<dbReference type="GO" id="GO:0008270">
    <property type="term" value="F:zinc ion binding"/>
    <property type="evidence" value="ECO:0007669"/>
    <property type="project" value="UniProtKB-KW"/>
</dbReference>
<evidence type="ECO:0000256" key="3">
    <source>
        <dbReference type="SAM" id="Coils"/>
    </source>
</evidence>
<keyword evidence="2" id="KW-0863">Zinc-finger</keyword>
<evidence type="ECO:0000313" key="7">
    <source>
        <dbReference type="Proteomes" id="UP000812287"/>
    </source>
</evidence>
<feature type="compositionally biased region" description="Low complexity" evidence="4">
    <location>
        <begin position="78"/>
        <end position="108"/>
    </location>
</feature>
<comment type="caution">
    <text evidence="6">The sequence shown here is derived from an EMBL/GenBank/DDBJ whole genome shotgun (WGS) entry which is preliminary data.</text>
</comment>
<keyword evidence="3" id="KW-0175">Coiled coil</keyword>
<dbReference type="Pfam" id="PF00098">
    <property type="entry name" value="zf-CCHC"/>
    <property type="match status" value="1"/>
</dbReference>
<dbReference type="InterPro" id="IPR036875">
    <property type="entry name" value="Znf_CCHC_sf"/>
</dbReference>
<evidence type="ECO:0000256" key="4">
    <source>
        <dbReference type="SAM" id="MobiDB-lite"/>
    </source>
</evidence>
<sequence length="181" mass="20684">MDKYKVGFATTYLEDKYPLWPVFKQIVINKFTNPMVQKVHKQKMKEYKMGNKLATKSSQILAMTSQREQKQQEQGVKNTFSSSNTSTKPDGSTPTSSYSKKKTSMSTTFTGMGKPIDVDQLKKEGKCFNCGQKDHMVQDCLQKKNKHIQEDLRALIAELQKEEEDLSLETKVEEVKDGAEQ</sequence>
<organism evidence="6 7">
    <name type="scientific">Guyanagaster necrorhizus</name>
    <dbReference type="NCBI Taxonomy" id="856835"/>
    <lineage>
        <taxon>Eukaryota</taxon>
        <taxon>Fungi</taxon>
        <taxon>Dikarya</taxon>
        <taxon>Basidiomycota</taxon>
        <taxon>Agaricomycotina</taxon>
        <taxon>Agaricomycetes</taxon>
        <taxon>Agaricomycetidae</taxon>
        <taxon>Agaricales</taxon>
        <taxon>Marasmiineae</taxon>
        <taxon>Physalacriaceae</taxon>
        <taxon>Guyanagaster</taxon>
    </lineage>
</organism>
<accession>A0A9P7VJR8</accession>
<dbReference type="OrthoDB" id="3067474at2759"/>
<keyword evidence="2" id="KW-0479">Metal-binding</keyword>
<name>A0A9P7VJR8_9AGAR</name>
<dbReference type="Gene3D" id="4.10.60.10">
    <property type="entry name" value="Zinc finger, CCHC-type"/>
    <property type="match status" value="1"/>
</dbReference>
<dbReference type="SUPFAM" id="SSF57756">
    <property type="entry name" value="Retrovirus zinc finger-like domains"/>
    <property type="match status" value="1"/>
</dbReference>
<dbReference type="AlphaFoldDB" id="A0A9P7VJR8"/>
<dbReference type="SMART" id="SM00343">
    <property type="entry name" value="ZnF_C2HC"/>
    <property type="match status" value="1"/>
</dbReference>
<feature type="region of interest" description="Disordered" evidence="4">
    <location>
        <begin position="64"/>
        <end position="108"/>
    </location>
</feature>
<reference evidence="6" key="1">
    <citation type="submission" date="2020-11" db="EMBL/GenBank/DDBJ databases">
        <title>Adaptations for nitrogen fixation in a non-lichenized fungal sporocarp promotes dispersal by wood-feeding termites.</title>
        <authorList>
            <consortium name="DOE Joint Genome Institute"/>
            <person name="Koch R.A."/>
            <person name="Yoon G."/>
            <person name="Arayal U."/>
            <person name="Lail K."/>
            <person name="Amirebrahimi M."/>
            <person name="Labutti K."/>
            <person name="Lipzen A."/>
            <person name="Riley R."/>
            <person name="Barry K."/>
            <person name="Henrissat B."/>
            <person name="Grigoriev I.V."/>
            <person name="Herr J.R."/>
            <person name="Aime M.C."/>
        </authorList>
    </citation>
    <scope>NUCLEOTIDE SEQUENCE</scope>
    <source>
        <strain evidence="6">MCA 3950</strain>
    </source>
</reference>
<protein>
    <recommendedName>
        <fullName evidence="5">CCHC-type domain-containing protein</fullName>
    </recommendedName>
</protein>
<dbReference type="GO" id="GO:0006397">
    <property type="term" value="P:mRNA processing"/>
    <property type="evidence" value="ECO:0007669"/>
    <property type="project" value="UniProtKB-KW"/>
</dbReference>
<evidence type="ECO:0000313" key="6">
    <source>
        <dbReference type="EMBL" id="KAG7442411.1"/>
    </source>
</evidence>
<evidence type="ECO:0000256" key="1">
    <source>
        <dbReference type="ARBA" id="ARBA00022664"/>
    </source>
</evidence>
<feature type="coiled-coil region" evidence="3">
    <location>
        <begin position="138"/>
        <end position="169"/>
    </location>
</feature>
<evidence type="ECO:0000259" key="5">
    <source>
        <dbReference type="PROSITE" id="PS50158"/>
    </source>
</evidence>
<dbReference type="PROSITE" id="PS50158">
    <property type="entry name" value="ZF_CCHC"/>
    <property type="match status" value="1"/>
</dbReference>
<gene>
    <name evidence="6" type="ORF">BT62DRAFT_922602</name>
</gene>
<dbReference type="RefSeq" id="XP_043035911.1">
    <property type="nucleotide sequence ID" value="XM_043184414.1"/>
</dbReference>
<keyword evidence="1" id="KW-0507">mRNA processing</keyword>
<evidence type="ECO:0000256" key="2">
    <source>
        <dbReference type="PROSITE-ProRule" id="PRU00047"/>
    </source>
</evidence>
<dbReference type="InterPro" id="IPR001878">
    <property type="entry name" value="Znf_CCHC"/>
</dbReference>
<dbReference type="EMBL" id="MU250551">
    <property type="protein sequence ID" value="KAG7442411.1"/>
    <property type="molecule type" value="Genomic_DNA"/>
</dbReference>
<feature type="compositionally biased region" description="Polar residues" evidence="4">
    <location>
        <begin position="64"/>
        <end position="77"/>
    </location>
</feature>
<dbReference type="GeneID" id="66106711"/>
<keyword evidence="7" id="KW-1185">Reference proteome</keyword>
<dbReference type="Proteomes" id="UP000812287">
    <property type="component" value="Unassembled WGS sequence"/>
</dbReference>
<keyword evidence="2" id="KW-0862">Zinc</keyword>
<feature type="domain" description="CCHC-type" evidence="5">
    <location>
        <begin position="126"/>
        <end position="140"/>
    </location>
</feature>
<proteinExistence type="predicted"/>
<dbReference type="GO" id="GO:0003676">
    <property type="term" value="F:nucleic acid binding"/>
    <property type="evidence" value="ECO:0007669"/>
    <property type="project" value="InterPro"/>
</dbReference>